<keyword evidence="4 6" id="KW-1133">Transmembrane helix</keyword>
<comment type="subcellular location">
    <subcellularLocation>
        <location evidence="1">Cell membrane</location>
        <topology evidence="1">Multi-pass membrane protein</topology>
    </subcellularLocation>
</comment>
<keyword evidence="8" id="KW-1185">Reference proteome</keyword>
<evidence type="ECO:0000256" key="5">
    <source>
        <dbReference type="ARBA" id="ARBA00023136"/>
    </source>
</evidence>
<feature type="transmembrane region" description="Helical" evidence="6">
    <location>
        <begin position="430"/>
        <end position="447"/>
    </location>
</feature>
<dbReference type="Proteomes" id="UP000483362">
    <property type="component" value="Unassembled WGS sequence"/>
</dbReference>
<feature type="transmembrane region" description="Helical" evidence="6">
    <location>
        <begin position="344"/>
        <end position="364"/>
    </location>
</feature>
<feature type="transmembrane region" description="Helical" evidence="6">
    <location>
        <begin position="396"/>
        <end position="418"/>
    </location>
</feature>
<dbReference type="RefSeq" id="WP_206113350.1">
    <property type="nucleotide sequence ID" value="NZ_CP045696.1"/>
</dbReference>
<evidence type="ECO:0000256" key="1">
    <source>
        <dbReference type="ARBA" id="ARBA00004651"/>
    </source>
</evidence>
<dbReference type="GO" id="GO:0005886">
    <property type="term" value="C:plasma membrane"/>
    <property type="evidence" value="ECO:0007669"/>
    <property type="project" value="UniProtKB-SubCell"/>
</dbReference>
<proteinExistence type="predicted"/>
<evidence type="ECO:0000256" key="4">
    <source>
        <dbReference type="ARBA" id="ARBA00022989"/>
    </source>
</evidence>
<evidence type="ECO:0000313" key="7">
    <source>
        <dbReference type="EMBL" id="MSS18128.1"/>
    </source>
</evidence>
<keyword evidence="2" id="KW-1003">Cell membrane</keyword>
<dbReference type="EMBL" id="VULT01000016">
    <property type="protein sequence ID" value="MSS18128.1"/>
    <property type="molecule type" value="Genomic_DNA"/>
</dbReference>
<feature type="transmembrane region" description="Helical" evidence="6">
    <location>
        <begin position="185"/>
        <end position="203"/>
    </location>
</feature>
<name>A0A6L5XF22_9BACT</name>
<dbReference type="Pfam" id="PF13440">
    <property type="entry name" value="Polysacc_synt_3"/>
    <property type="match status" value="1"/>
</dbReference>
<feature type="transmembrane region" description="Helical" evidence="6">
    <location>
        <begin position="96"/>
        <end position="115"/>
    </location>
</feature>
<feature type="transmembrane region" description="Helical" evidence="6">
    <location>
        <begin position="161"/>
        <end position="179"/>
    </location>
</feature>
<evidence type="ECO:0000256" key="6">
    <source>
        <dbReference type="SAM" id="Phobius"/>
    </source>
</evidence>
<dbReference type="PANTHER" id="PTHR30250">
    <property type="entry name" value="PST FAMILY PREDICTED COLANIC ACID TRANSPORTER"/>
    <property type="match status" value="1"/>
</dbReference>
<sequence length="477" mass="51757">MAGKSNISRVAMKAMGIFGGVQMASIVCSIVRTKLVALWIGPVGVGLFGLFNQALDTINTAANLGTRQSSVRDISQAVERGDTRLIAKIVAVVRRWSLWLGLGGATLTMALAPVLSRCTFGDERHVWGFVALAAAVLLMTVANGEYAVFQGLARLKRLASATLWGTVAGLVISIPLFYYLREKSIVPSIVAYAAGCAFFALVMRDRRHPAPSITPRETVALGKGFVKLGIFMTLGNFVTMLAAYVFNAWLNTHAGTHEVGLYQAGYTLVYKYTGLVLTALGMEYYPRLARVASSKMRLRAFVSQEINIAMIVMAPIATLFILLRGPVVWLLYAPEFSPIVTFASWIMIGTIFRAVSWSIAFVTLAKGAGKVYLATESIDAVTGLVLNIVFYRQWGLTGLGLSFVVWYVLYTILVWVVYRRVFHLTLTGKCLYNVVWALVASLAVLLAMEHGLVAVAAGLTAATVTAGVFMAKKALRL</sequence>
<feature type="transmembrane region" description="Helical" evidence="6">
    <location>
        <begin position="306"/>
        <end position="332"/>
    </location>
</feature>
<feature type="transmembrane region" description="Helical" evidence="6">
    <location>
        <begin position="224"/>
        <end position="246"/>
    </location>
</feature>
<feature type="transmembrane region" description="Helical" evidence="6">
    <location>
        <begin position="453"/>
        <end position="471"/>
    </location>
</feature>
<comment type="caution">
    <text evidence="7">The sequence shown here is derived from an EMBL/GenBank/DDBJ whole genome shotgun (WGS) entry which is preliminary data.</text>
</comment>
<evidence type="ECO:0000256" key="3">
    <source>
        <dbReference type="ARBA" id="ARBA00022692"/>
    </source>
</evidence>
<feature type="transmembrane region" description="Helical" evidence="6">
    <location>
        <begin position="127"/>
        <end position="149"/>
    </location>
</feature>
<feature type="transmembrane region" description="Helical" evidence="6">
    <location>
        <begin position="266"/>
        <end position="285"/>
    </location>
</feature>
<accession>A0A6L5XF22</accession>
<evidence type="ECO:0000256" key="2">
    <source>
        <dbReference type="ARBA" id="ARBA00022475"/>
    </source>
</evidence>
<keyword evidence="5 6" id="KW-0472">Membrane</keyword>
<gene>
    <name evidence="7" type="ORF">FYJ29_10220</name>
</gene>
<protein>
    <submittedName>
        <fullName evidence="7">Oligosaccharide flippase family protein</fullName>
    </submittedName>
</protein>
<dbReference type="AlphaFoldDB" id="A0A6L5XF22"/>
<reference evidence="7 8" key="1">
    <citation type="submission" date="2019-08" db="EMBL/GenBank/DDBJ databases">
        <title>In-depth cultivation of the pig gut microbiome towards novel bacterial diversity and tailored functional studies.</title>
        <authorList>
            <person name="Wylensek D."/>
            <person name="Hitch T.C.A."/>
            <person name="Clavel T."/>
        </authorList>
    </citation>
    <scope>NUCLEOTIDE SEQUENCE [LARGE SCALE GENOMIC DNA]</scope>
    <source>
        <strain evidence="7 8">Oil-RF-744-WCA-WT-10</strain>
    </source>
</reference>
<feature type="transmembrane region" description="Helical" evidence="6">
    <location>
        <begin position="371"/>
        <end position="390"/>
    </location>
</feature>
<organism evidence="7 8">
    <name type="scientific">Sodaliphilus pleomorphus</name>
    <dbReference type="NCBI Taxonomy" id="2606626"/>
    <lineage>
        <taxon>Bacteria</taxon>
        <taxon>Pseudomonadati</taxon>
        <taxon>Bacteroidota</taxon>
        <taxon>Bacteroidia</taxon>
        <taxon>Bacteroidales</taxon>
        <taxon>Muribaculaceae</taxon>
        <taxon>Sodaliphilus</taxon>
    </lineage>
</organism>
<keyword evidence="3 6" id="KW-0812">Transmembrane</keyword>
<evidence type="ECO:0000313" key="8">
    <source>
        <dbReference type="Proteomes" id="UP000483362"/>
    </source>
</evidence>
<dbReference type="InterPro" id="IPR050833">
    <property type="entry name" value="Poly_Biosynth_Transport"/>
</dbReference>
<dbReference type="PANTHER" id="PTHR30250:SF11">
    <property type="entry name" value="O-ANTIGEN TRANSPORTER-RELATED"/>
    <property type="match status" value="1"/>
</dbReference>